<feature type="chain" id="PRO_5044966462" description="Peroxidase" evidence="7">
    <location>
        <begin position="25"/>
        <end position="529"/>
    </location>
</feature>
<evidence type="ECO:0000313" key="9">
    <source>
        <dbReference type="EMBL" id="KAL0066763.1"/>
    </source>
</evidence>
<dbReference type="EMBL" id="JBBXMP010000032">
    <property type="protein sequence ID" value="KAL0066763.1"/>
    <property type="molecule type" value="Genomic_DNA"/>
</dbReference>
<reference evidence="9 10" key="1">
    <citation type="submission" date="2024-05" db="EMBL/GenBank/DDBJ databases">
        <title>A draft genome resource for the thread blight pathogen Marasmius tenuissimus strain MS-2.</title>
        <authorList>
            <person name="Yulfo-Soto G.E."/>
            <person name="Baruah I.K."/>
            <person name="Amoako-Attah I."/>
            <person name="Bukari Y."/>
            <person name="Meinhardt L.W."/>
            <person name="Bailey B.A."/>
            <person name="Cohen S.P."/>
        </authorList>
    </citation>
    <scope>NUCLEOTIDE SEQUENCE [LARGE SCALE GENOMIC DNA]</scope>
    <source>
        <strain evidence="9 10">MS-2</strain>
    </source>
</reference>
<evidence type="ECO:0000313" key="10">
    <source>
        <dbReference type="Proteomes" id="UP001437256"/>
    </source>
</evidence>
<accession>A0ABR2ZZE4</accession>
<dbReference type="PANTHER" id="PTHR31356">
    <property type="entry name" value="THYLAKOID LUMENAL 29 KDA PROTEIN, CHLOROPLASTIC-RELATED"/>
    <property type="match status" value="1"/>
</dbReference>
<dbReference type="Gene3D" id="1.10.520.10">
    <property type="match status" value="1"/>
</dbReference>
<keyword evidence="10" id="KW-1185">Reference proteome</keyword>
<feature type="domain" description="Plant heme peroxidase family profile" evidence="8">
    <location>
        <begin position="119"/>
        <end position="328"/>
    </location>
</feature>
<dbReference type="PRINTS" id="PR00458">
    <property type="entry name" value="PEROXIDASE"/>
</dbReference>
<organism evidence="9 10">
    <name type="scientific">Marasmius tenuissimus</name>
    <dbReference type="NCBI Taxonomy" id="585030"/>
    <lineage>
        <taxon>Eukaryota</taxon>
        <taxon>Fungi</taxon>
        <taxon>Dikarya</taxon>
        <taxon>Basidiomycota</taxon>
        <taxon>Agaricomycotina</taxon>
        <taxon>Agaricomycetes</taxon>
        <taxon>Agaricomycetidae</taxon>
        <taxon>Agaricales</taxon>
        <taxon>Marasmiineae</taxon>
        <taxon>Marasmiaceae</taxon>
        <taxon>Marasmius</taxon>
    </lineage>
</organism>
<evidence type="ECO:0000259" key="8">
    <source>
        <dbReference type="PROSITE" id="PS50873"/>
    </source>
</evidence>
<evidence type="ECO:0000256" key="1">
    <source>
        <dbReference type="ARBA" id="ARBA00022559"/>
    </source>
</evidence>
<evidence type="ECO:0000256" key="4">
    <source>
        <dbReference type="ARBA" id="ARBA00023002"/>
    </source>
</evidence>
<evidence type="ECO:0000256" key="7">
    <source>
        <dbReference type="RuleBase" id="RU363051"/>
    </source>
</evidence>
<keyword evidence="7" id="KW-0732">Signal</keyword>
<dbReference type="PROSITE" id="PS50873">
    <property type="entry name" value="PEROXIDASE_4"/>
    <property type="match status" value="1"/>
</dbReference>
<dbReference type="Pfam" id="PF00141">
    <property type="entry name" value="peroxidase"/>
    <property type="match status" value="1"/>
</dbReference>
<keyword evidence="5" id="KW-0408">Iron</keyword>
<comment type="similarity">
    <text evidence="6">Belongs to the peroxidase family.</text>
</comment>
<name>A0ABR2ZZE4_9AGAR</name>
<keyword evidence="3" id="KW-0479">Metal-binding</keyword>
<dbReference type="Gene3D" id="1.10.420.10">
    <property type="entry name" value="Peroxidase, domain 2"/>
    <property type="match status" value="1"/>
</dbReference>
<keyword evidence="2" id="KW-0349">Heme</keyword>
<dbReference type="EC" id="1.11.1.-" evidence="7"/>
<sequence length="529" mass="57537">MKAILPTLVLSPVLVLGYTWPSWTDELEDIMYLQSGMLRRGFHDGVSPCGFSSNPQTRNAAAEWLRTAFHDAITHDKSTGQGGLDASLMYELDRPENQGTTGLNATFGFFTGYQTVRSSMADLVALGVYTSVRECGGPVVPFRAGRVDATGAGVTGVPEPTTDLETTIGQFEKAGFNKADMIAMVACGHTLGGVHGNDFPDITGNNSEASFPKFDNTHTKFDTGVVTDYFAGNTSNLLVVGPHETNSDLRIFTSDNNATMQTLQDPSTFRTTCASILQRMVDTVPSTVTLTEPIQPVDIKPSALEFSVTNSSTIRFKGYIRVRLTERDSLNSPQNITLPYKRRDGTECDECTIMARKSTFQGGQGLGFDDSFQFYEFTTDLPQTTAISSFNVQYSMEDLHTNGGNGFPLQSDILAQPLQSCVVDNKQMKIVAAVRNDRAHLPVHAVVYVKKRTLGVFGATIEQRKVELVSTGTRVGEYTWFSGVADVSDRYYDLVSGGDGDDEVKVEFLSAVSFVKSQDEGGCPAMPTA</sequence>
<dbReference type="InterPro" id="IPR044831">
    <property type="entry name" value="Ccp1-like"/>
</dbReference>
<evidence type="ECO:0000256" key="2">
    <source>
        <dbReference type="ARBA" id="ARBA00022617"/>
    </source>
</evidence>
<feature type="signal peptide" evidence="7">
    <location>
        <begin position="1"/>
        <end position="24"/>
    </location>
</feature>
<dbReference type="InterPro" id="IPR010255">
    <property type="entry name" value="Haem_peroxidase_sf"/>
</dbReference>
<evidence type="ECO:0000256" key="6">
    <source>
        <dbReference type="RuleBase" id="RU004241"/>
    </source>
</evidence>
<dbReference type="PANTHER" id="PTHR31356:SF53">
    <property type="entry name" value="HEME PEROXIDASE"/>
    <property type="match status" value="1"/>
</dbReference>
<dbReference type="SUPFAM" id="SSF48113">
    <property type="entry name" value="Heme-dependent peroxidases"/>
    <property type="match status" value="1"/>
</dbReference>
<keyword evidence="4 7" id="KW-0560">Oxidoreductase</keyword>
<comment type="caution">
    <text evidence="9">The sequence shown here is derived from an EMBL/GenBank/DDBJ whole genome shotgun (WGS) entry which is preliminary data.</text>
</comment>
<dbReference type="Proteomes" id="UP001437256">
    <property type="component" value="Unassembled WGS sequence"/>
</dbReference>
<proteinExistence type="inferred from homology"/>
<evidence type="ECO:0000256" key="5">
    <source>
        <dbReference type="ARBA" id="ARBA00023004"/>
    </source>
</evidence>
<evidence type="ECO:0000256" key="3">
    <source>
        <dbReference type="ARBA" id="ARBA00022723"/>
    </source>
</evidence>
<keyword evidence="1 7" id="KW-0575">Peroxidase</keyword>
<protein>
    <recommendedName>
        <fullName evidence="7">Peroxidase</fullName>
        <ecNumber evidence="7">1.11.1.-</ecNumber>
    </recommendedName>
</protein>
<dbReference type="InterPro" id="IPR002016">
    <property type="entry name" value="Haem_peroxidase"/>
</dbReference>
<gene>
    <name evidence="9" type="ORF">AAF712_006154</name>
</gene>